<dbReference type="SUPFAM" id="SSF90123">
    <property type="entry name" value="ABC transporter transmembrane region"/>
    <property type="match status" value="2"/>
</dbReference>
<evidence type="ECO:0000259" key="11">
    <source>
        <dbReference type="PROSITE" id="PS50893"/>
    </source>
</evidence>
<dbReference type="InterPro" id="IPR044746">
    <property type="entry name" value="ABCC_6TM_D1"/>
</dbReference>
<dbReference type="InterPro" id="IPR011527">
    <property type="entry name" value="ABC1_TM_dom"/>
</dbReference>
<dbReference type="CDD" id="cd18580">
    <property type="entry name" value="ABC_6TM_ABCC_D2"/>
    <property type="match status" value="1"/>
</dbReference>
<dbReference type="GO" id="GO:0005524">
    <property type="term" value="F:ATP binding"/>
    <property type="evidence" value="ECO:0007669"/>
    <property type="project" value="UniProtKB-KW"/>
</dbReference>
<evidence type="ECO:0000256" key="9">
    <source>
        <dbReference type="SAM" id="MobiDB-lite"/>
    </source>
</evidence>
<dbReference type="VEuPathDB" id="TriTrypDB:TvY486_0403980"/>
<dbReference type="PROSITE" id="PS00211">
    <property type="entry name" value="ABC_TRANSPORTER_1"/>
    <property type="match status" value="2"/>
</dbReference>
<dbReference type="PANTHER" id="PTHR24223">
    <property type="entry name" value="ATP-BINDING CASSETTE SUB-FAMILY C"/>
    <property type="match status" value="1"/>
</dbReference>
<keyword evidence="8" id="KW-0325">Glycoprotein</keyword>
<reference evidence="13" key="1">
    <citation type="journal article" date="2012" name="Proc. Natl. Acad. Sci. U.S.A.">
        <title>Antigenic diversity is generated by distinct evolutionary mechanisms in African trypanosome species.</title>
        <authorList>
            <person name="Jackson A.P."/>
            <person name="Berry A."/>
            <person name="Aslett M."/>
            <person name="Allison H.C."/>
            <person name="Burton P."/>
            <person name="Vavrova-Anderson J."/>
            <person name="Brown R."/>
            <person name="Browne H."/>
            <person name="Corton N."/>
            <person name="Hauser H."/>
            <person name="Gamble J."/>
            <person name="Gilderthorp R."/>
            <person name="Marcello L."/>
            <person name="McQuillan J."/>
            <person name="Otto T.D."/>
            <person name="Quail M.A."/>
            <person name="Sanders M.J."/>
            <person name="van Tonder A."/>
            <person name="Ginger M.L."/>
            <person name="Field M.C."/>
            <person name="Barry J.D."/>
            <person name="Hertz-Fowler C."/>
            <person name="Berriman M."/>
        </authorList>
    </citation>
    <scope>NUCLEOTIDE SEQUENCE</scope>
    <source>
        <strain evidence="13">Y486</strain>
    </source>
</reference>
<dbReference type="FunFam" id="3.40.50.300:FF:000997">
    <property type="entry name" value="Multidrug resistance-associated protein 1"/>
    <property type="match status" value="1"/>
</dbReference>
<evidence type="ECO:0000259" key="12">
    <source>
        <dbReference type="PROSITE" id="PS50929"/>
    </source>
</evidence>
<feature type="transmembrane region" description="Helical" evidence="10">
    <location>
        <begin position="1030"/>
        <end position="1055"/>
    </location>
</feature>
<dbReference type="InterPro" id="IPR003439">
    <property type="entry name" value="ABC_transporter-like_ATP-bd"/>
</dbReference>
<feature type="domain" description="ABC transmembrane type-1" evidence="12">
    <location>
        <begin position="300"/>
        <end position="580"/>
    </location>
</feature>
<evidence type="ECO:0000256" key="1">
    <source>
        <dbReference type="ARBA" id="ARBA00004141"/>
    </source>
</evidence>
<dbReference type="InterPro" id="IPR036640">
    <property type="entry name" value="ABC1_TM_sf"/>
</dbReference>
<proteinExistence type="predicted"/>
<evidence type="ECO:0000256" key="6">
    <source>
        <dbReference type="ARBA" id="ARBA00022989"/>
    </source>
</evidence>
<dbReference type="InterPro" id="IPR050173">
    <property type="entry name" value="ABC_transporter_C-like"/>
</dbReference>
<evidence type="ECO:0000256" key="8">
    <source>
        <dbReference type="ARBA" id="ARBA00023180"/>
    </source>
</evidence>
<sequence>MVDNEVREPLLRSEGTEVAEENSIENLCRCEEFLNTRYFHFRQQVEELLGPEPPYLIQEENTASAFLGGLYYTWVGDFMHRAAREELREHNMPRPTRRTRAYNVGRELLSTLHQQKFRRHGWDSYIGVKVSHKDDALSIGVLRWVGYVQQFRTPGQLYAGVEWQIPPAHRVKQFETNDMVQKRAAENSRKGNKSSTPGVNVAADTQGREEEEKTFVTLFHSGVVDGEHLFSTSDGAPTATCEPVEEVIIVSPIQWQSPGRGREVLSVSGLSMPITSQKPPKCISVAWALLRTFRKELCMIIPLRLLRDVCQLASPVVLRKYIEYLQTENPTWEVGVQLVAAFCIVSLMQSVASNKLSHIGWRGGCMFQNALLSVLFIKCATVARRVLAHPDMSVGRIVNMVSSDVGNAKSFPQILPVAIGAPLQLLVGLFLMYRSVGWSAFVGFGVLVLFLPLQGVLMGRYFRNLSALARARDERLKASNEFFSGIRLVKFMTLEPSIIFAIEKKRKTELLLLRSIQWLYIGVAFLANAVPPLAASSIFMVYHMSGGQLTPIVIFPTLALFQLMEIPFIMIPVSISSLMRFVVSMRRVSDFLECDDMETGLTKMASRRGGGSAVVEKDGKTGVDDRYDENEAVAEFRHAMISTYVPCRLPLSASELKEARKIAEQTVRGIVDTHSIDLVSETERLLQEVENNIGENTMGSSGTDGPGSRRVYYELRRKDLLRDVTLRIPKGKFTCVIGETGCGKTTLLESLIEGCYEVTGGSVRMPSSIAYVPQQPWIMNASIKANVLFFSDTDEVHFRRVLRCTQLEQDLLLLPDGVETEIGEKGVNLSGGQKARVSLARAVYAKRDVYILDDPLSALDAHVGERVLHECLLGELNGTTRVLATHQMHVLQHADFIVLLGESGVVKFSGSYKEYQMYMASTEGGSLGHVSEPVKEFEGSHAAGDCALQYEGAAAVDAVLGVQKGGRSGSDVVAEQEVEDGAATRCSDDDSEELRKAATRGQFMTKEEMKSGTVAMETYIQYAEACGGRLVCLLIFLAYAFTEIVLVSPLVWLSFWSVSKFNLNTNTYLIVYVCLTTASALCSPLRLFSGYGVLRAGSSRLHSRLLRSVAAAPMSFFDTTPLGRIINRFSKDIVSIDEDLPDSLLYLLQCMLSVVSSLFVMAASQYIVLLAIIPCGFIYYRLMVFYNSASREMRRVSNRANSPVFSVLGEMLAGRNCMDAFGRTSSFISEAFRRIDTVYACSYMKFVSNCWLSVRIECLVTILLTTISSVGVLFLLYPQLGKVDVGLLSLSITLAVNISSGLMYVVNNAADVEANMNSVERVLHYTYNIDHEDVIEDIEQVLREQEEREELAAKHNQSHGRGGGKKRSQNTAFDVEGDAGREREEATVEVRVFERMGPPNEAPGTDTANTESRYLNSAADPDIAVEFRDVTMRYGPSQPLVLRGLTFKVVAGQKVGIVGRTGSGKSSLLLTLLRMVEVENGEVLVSGRPIRSYRLRELRQRFSIIPQDPLLLEGTLRDNLDPSHSSSDSEIHEALQLVGMRDRISAEPDGLHCRVVEGGTNFSVGQRQLLCMARALLRRSCTFILMDEATANVDPTLDRQLQHTIRYSFASYTVITVAHRLHTLAGYDSIILLGEGRVLETGRPQDLVRRKDSQFARMVASQGKGALKKFMSVVV</sequence>
<protein>
    <submittedName>
        <fullName evidence="13">Putative multidrug resistance protein E</fullName>
    </submittedName>
</protein>
<accession>G0TUU4</accession>
<evidence type="ECO:0000256" key="10">
    <source>
        <dbReference type="SAM" id="Phobius"/>
    </source>
</evidence>
<evidence type="ECO:0000256" key="5">
    <source>
        <dbReference type="ARBA" id="ARBA00022840"/>
    </source>
</evidence>
<dbReference type="InterPro" id="IPR003593">
    <property type="entry name" value="AAA+_ATPase"/>
</dbReference>
<dbReference type="Pfam" id="PF00664">
    <property type="entry name" value="ABC_membrane"/>
    <property type="match status" value="2"/>
</dbReference>
<dbReference type="Gene3D" id="3.40.50.300">
    <property type="entry name" value="P-loop containing nucleotide triphosphate hydrolases"/>
    <property type="match status" value="2"/>
</dbReference>
<keyword evidence="5" id="KW-0067">ATP-binding</keyword>
<feature type="region of interest" description="Disordered" evidence="9">
    <location>
        <begin position="181"/>
        <end position="207"/>
    </location>
</feature>
<feature type="transmembrane region" description="Helical" evidence="10">
    <location>
        <begin position="1067"/>
        <end position="1094"/>
    </location>
</feature>
<evidence type="ECO:0000256" key="3">
    <source>
        <dbReference type="ARBA" id="ARBA00022692"/>
    </source>
</evidence>
<keyword evidence="7 10" id="KW-0472">Membrane</keyword>
<dbReference type="SUPFAM" id="SSF52540">
    <property type="entry name" value="P-loop containing nucleoside triphosphate hydrolases"/>
    <property type="match status" value="2"/>
</dbReference>
<evidence type="ECO:0000256" key="7">
    <source>
        <dbReference type="ARBA" id="ARBA00023136"/>
    </source>
</evidence>
<dbReference type="GO" id="GO:0140359">
    <property type="term" value="F:ABC-type transporter activity"/>
    <property type="evidence" value="ECO:0007669"/>
    <property type="project" value="InterPro"/>
</dbReference>
<comment type="subcellular location">
    <subcellularLocation>
        <location evidence="1">Membrane</location>
        <topology evidence="1">Multi-pass membrane protein</topology>
    </subcellularLocation>
</comment>
<dbReference type="EMBL" id="HE573020">
    <property type="protein sequence ID" value="CCC47731.1"/>
    <property type="molecule type" value="Genomic_DNA"/>
</dbReference>
<evidence type="ECO:0000313" key="13">
    <source>
        <dbReference type="EMBL" id="CCC47731.1"/>
    </source>
</evidence>
<gene>
    <name evidence="13" type="ORF">TVY486_0403980</name>
</gene>
<dbReference type="PROSITE" id="PS50893">
    <property type="entry name" value="ABC_TRANSPORTER_2"/>
    <property type="match status" value="2"/>
</dbReference>
<feature type="compositionally biased region" description="Basic residues" evidence="9">
    <location>
        <begin position="1356"/>
        <end position="1368"/>
    </location>
</feature>
<feature type="transmembrane region" description="Helical" evidence="10">
    <location>
        <begin position="518"/>
        <end position="542"/>
    </location>
</feature>
<dbReference type="InterPro" id="IPR027417">
    <property type="entry name" value="P-loop_NTPase"/>
</dbReference>
<dbReference type="InterPro" id="IPR017871">
    <property type="entry name" value="ABC_transporter-like_CS"/>
</dbReference>
<dbReference type="CDD" id="cd03250">
    <property type="entry name" value="ABCC_MRP_domain1"/>
    <property type="match status" value="1"/>
</dbReference>
<feature type="transmembrane region" description="Helical" evidence="10">
    <location>
        <begin position="1167"/>
        <end position="1186"/>
    </location>
</feature>
<organism evidence="13">
    <name type="scientific">Trypanosoma vivax (strain Y486)</name>
    <dbReference type="NCBI Taxonomy" id="1055687"/>
    <lineage>
        <taxon>Eukaryota</taxon>
        <taxon>Discoba</taxon>
        <taxon>Euglenozoa</taxon>
        <taxon>Kinetoplastea</taxon>
        <taxon>Metakinetoplastina</taxon>
        <taxon>Trypanosomatida</taxon>
        <taxon>Trypanosomatidae</taxon>
        <taxon>Trypanosoma</taxon>
        <taxon>Duttonella</taxon>
    </lineage>
</organism>
<dbReference type="FunFam" id="3.40.50.300:FF:000630">
    <property type="entry name" value="ATP-binding cassette (ABC) transporter, putative"/>
    <property type="match status" value="1"/>
</dbReference>
<dbReference type="PROSITE" id="PS50929">
    <property type="entry name" value="ABC_TM1F"/>
    <property type="match status" value="2"/>
</dbReference>
<evidence type="ECO:0000256" key="4">
    <source>
        <dbReference type="ARBA" id="ARBA00022741"/>
    </source>
</evidence>
<keyword evidence="3 10" id="KW-0812">Transmembrane</keyword>
<dbReference type="CDD" id="cd18579">
    <property type="entry name" value="ABC_6TM_ABCC_D1"/>
    <property type="match status" value="1"/>
</dbReference>
<keyword evidence="6 10" id="KW-1133">Transmembrane helix</keyword>
<dbReference type="SMART" id="SM00382">
    <property type="entry name" value="AAA"/>
    <property type="match status" value="2"/>
</dbReference>
<feature type="transmembrane region" description="Helical" evidence="10">
    <location>
        <begin position="1258"/>
        <end position="1280"/>
    </location>
</feature>
<feature type="domain" description="ABC transporter" evidence="11">
    <location>
        <begin position="1425"/>
        <end position="1660"/>
    </location>
</feature>
<dbReference type="Pfam" id="PF00005">
    <property type="entry name" value="ABC_tran"/>
    <property type="match status" value="2"/>
</dbReference>
<dbReference type="GO" id="GO:0016887">
    <property type="term" value="F:ATP hydrolysis activity"/>
    <property type="evidence" value="ECO:0007669"/>
    <property type="project" value="InterPro"/>
</dbReference>
<evidence type="ECO:0000256" key="2">
    <source>
        <dbReference type="ARBA" id="ARBA00022448"/>
    </source>
</evidence>
<dbReference type="FunFam" id="1.20.1560.10:FF:000010">
    <property type="entry name" value="Multidrug resistance-associated ABC transporter"/>
    <property type="match status" value="1"/>
</dbReference>
<dbReference type="PANTHER" id="PTHR24223:SF273">
    <property type="entry name" value="MULTIDRUG RESISTANCE PROTEIN E"/>
    <property type="match status" value="1"/>
</dbReference>
<dbReference type="OMA" id="PYAWPSQ"/>
<name>G0TUU4_TRYVY</name>
<dbReference type="FunFam" id="1.20.1560.10:FF:000082">
    <property type="entry name" value="ABC transporter, multidrug resistance associated protein"/>
    <property type="match status" value="1"/>
</dbReference>
<feature type="transmembrane region" description="Helical" evidence="10">
    <location>
        <begin position="1286"/>
        <end position="1306"/>
    </location>
</feature>
<feature type="transmembrane region" description="Helical" evidence="10">
    <location>
        <begin position="1144"/>
        <end position="1161"/>
    </location>
</feature>
<feature type="transmembrane region" description="Helical" evidence="10">
    <location>
        <begin position="554"/>
        <end position="579"/>
    </location>
</feature>
<keyword evidence="4" id="KW-0547">Nucleotide-binding</keyword>
<feature type="domain" description="ABC transmembrane type-1" evidence="12">
    <location>
        <begin position="1033"/>
        <end position="1314"/>
    </location>
</feature>
<dbReference type="Gene3D" id="1.20.1560.10">
    <property type="entry name" value="ABC transporter type 1, transmembrane domain"/>
    <property type="match status" value="2"/>
</dbReference>
<feature type="domain" description="ABC transporter" evidence="11">
    <location>
        <begin position="706"/>
        <end position="928"/>
    </location>
</feature>
<keyword evidence="2" id="KW-0813">Transport</keyword>
<feature type="region of interest" description="Disordered" evidence="9">
    <location>
        <begin position="1346"/>
        <end position="1381"/>
    </location>
</feature>
<dbReference type="CDD" id="cd03244">
    <property type="entry name" value="ABCC_MRP_domain2"/>
    <property type="match status" value="1"/>
</dbReference>
<dbReference type="GO" id="GO:0016020">
    <property type="term" value="C:membrane"/>
    <property type="evidence" value="ECO:0007669"/>
    <property type="project" value="UniProtKB-SubCell"/>
</dbReference>
<dbReference type="InterPro" id="IPR044726">
    <property type="entry name" value="ABCC_6TM_D2"/>
</dbReference>
<feature type="transmembrane region" description="Helical" evidence="10">
    <location>
        <begin position="440"/>
        <end position="462"/>
    </location>
</feature>